<gene>
    <name evidence="2" type="ORF">F9L07_03930</name>
</gene>
<evidence type="ECO:0000313" key="3">
    <source>
        <dbReference type="Proteomes" id="UP000449906"/>
    </source>
</evidence>
<organism evidence="2 3">
    <name type="scientific">Nocardioides simplex</name>
    <name type="common">Arthrobacter simplex</name>
    <dbReference type="NCBI Taxonomy" id="2045"/>
    <lineage>
        <taxon>Bacteria</taxon>
        <taxon>Bacillati</taxon>
        <taxon>Actinomycetota</taxon>
        <taxon>Actinomycetes</taxon>
        <taxon>Propionibacteriales</taxon>
        <taxon>Nocardioidaceae</taxon>
        <taxon>Pimelobacter</taxon>
    </lineage>
</organism>
<feature type="region of interest" description="Disordered" evidence="1">
    <location>
        <begin position="1"/>
        <end position="42"/>
    </location>
</feature>
<protein>
    <submittedName>
        <fullName evidence="2">Uncharacterized protein</fullName>
    </submittedName>
</protein>
<accession>A0A7J5DYK9</accession>
<feature type="compositionally biased region" description="Pro residues" evidence="1">
    <location>
        <begin position="1"/>
        <end position="25"/>
    </location>
</feature>
<dbReference type="Proteomes" id="UP000449906">
    <property type="component" value="Unassembled WGS sequence"/>
</dbReference>
<reference evidence="2 3" key="1">
    <citation type="submission" date="2019-09" db="EMBL/GenBank/DDBJ databases">
        <title>Pimelobacter sp. isolated from Paulinella.</title>
        <authorList>
            <person name="Jeong S.E."/>
        </authorList>
    </citation>
    <scope>NUCLEOTIDE SEQUENCE [LARGE SCALE GENOMIC DNA]</scope>
    <source>
        <strain evidence="2 3">Pch-N</strain>
    </source>
</reference>
<name>A0A7J5DYK9_NOCSI</name>
<evidence type="ECO:0000313" key="2">
    <source>
        <dbReference type="EMBL" id="KAB2811089.1"/>
    </source>
</evidence>
<dbReference type="RefSeq" id="WP_151578639.1">
    <property type="nucleotide sequence ID" value="NZ_CP182503.1"/>
</dbReference>
<dbReference type="AlphaFoldDB" id="A0A7J5DYK9"/>
<dbReference type="EMBL" id="WBVM01000001">
    <property type="protein sequence ID" value="KAB2811089.1"/>
    <property type="molecule type" value="Genomic_DNA"/>
</dbReference>
<evidence type="ECO:0000256" key="1">
    <source>
        <dbReference type="SAM" id="MobiDB-lite"/>
    </source>
</evidence>
<proteinExistence type="predicted"/>
<sequence length="144" mass="15310">MSTTPNPSPVYGPFVPPQWNPPDDPPGYGEPHPPGGPGGEFSAEIQDLVTASVAWDGLSAALQKVWGYASEGWGYPGLFGMQDTLYTAGRLHQTINEVLVNGAADGHWITQTLANGLVETANDLSGTDTTQGENFRKLKERAGE</sequence>
<comment type="caution">
    <text evidence="2">The sequence shown here is derived from an EMBL/GenBank/DDBJ whole genome shotgun (WGS) entry which is preliminary data.</text>
</comment>